<evidence type="ECO:0000313" key="1">
    <source>
        <dbReference type="EMBL" id="KAH7862771.1"/>
    </source>
</evidence>
<protein>
    <submittedName>
        <fullName evidence="1">Uncharacterized protein</fullName>
    </submittedName>
</protein>
<gene>
    <name evidence="1" type="ORF">Vadar_009268</name>
</gene>
<evidence type="ECO:0000313" key="2">
    <source>
        <dbReference type="Proteomes" id="UP000828048"/>
    </source>
</evidence>
<accession>A0ACB7ZBF1</accession>
<dbReference type="Proteomes" id="UP000828048">
    <property type="component" value="Chromosome 12"/>
</dbReference>
<comment type="caution">
    <text evidence="1">The sequence shown here is derived from an EMBL/GenBank/DDBJ whole genome shotgun (WGS) entry which is preliminary data.</text>
</comment>
<dbReference type="EMBL" id="CM037162">
    <property type="protein sequence ID" value="KAH7862771.1"/>
    <property type="molecule type" value="Genomic_DNA"/>
</dbReference>
<name>A0ACB7ZBF1_9ERIC</name>
<keyword evidence="2" id="KW-1185">Reference proteome</keyword>
<proteinExistence type="predicted"/>
<sequence length="178" mass="19951">MVTFLLLKLHHIFPSKAPAKPQRRSSGCFGPLLASISSNASRAPPEGEEEVVVVRGVQHVGGDMFESVPKGDVIFMKWILHEWSDELCLKLLKNCWNALPESGKVIIVESILSENPQDNDPISRIGFTVDMITWTMNPRGKERTEKEFEALAKAAGFAAWKPICRAASNWVIEFYKKL</sequence>
<reference evidence="1 2" key="1">
    <citation type="journal article" date="2021" name="Hortic Res">
        <title>High-quality reference genome and annotation aids understanding of berry development for evergreen blueberry (Vaccinium darrowii).</title>
        <authorList>
            <person name="Yu J."/>
            <person name="Hulse-Kemp A.M."/>
            <person name="Babiker E."/>
            <person name="Staton M."/>
        </authorList>
    </citation>
    <scope>NUCLEOTIDE SEQUENCE [LARGE SCALE GENOMIC DNA]</scope>
    <source>
        <strain evidence="2">cv. NJ 8807/NJ 8810</strain>
        <tissue evidence="1">Young leaf</tissue>
    </source>
</reference>
<organism evidence="1 2">
    <name type="scientific">Vaccinium darrowii</name>
    <dbReference type="NCBI Taxonomy" id="229202"/>
    <lineage>
        <taxon>Eukaryota</taxon>
        <taxon>Viridiplantae</taxon>
        <taxon>Streptophyta</taxon>
        <taxon>Embryophyta</taxon>
        <taxon>Tracheophyta</taxon>
        <taxon>Spermatophyta</taxon>
        <taxon>Magnoliopsida</taxon>
        <taxon>eudicotyledons</taxon>
        <taxon>Gunneridae</taxon>
        <taxon>Pentapetalae</taxon>
        <taxon>asterids</taxon>
        <taxon>Ericales</taxon>
        <taxon>Ericaceae</taxon>
        <taxon>Vaccinioideae</taxon>
        <taxon>Vaccinieae</taxon>
        <taxon>Vaccinium</taxon>
    </lineage>
</organism>